<protein>
    <submittedName>
        <fullName evidence="2">YraN family protein</fullName>
    </submittedName>
</protein>
<dbReference type="Proteomes" id="UP001220478">
    <property type="component" value="Chromosome"/>
</dbReference>
<accession>A0ABY8C3U0</accession>
<sequence>MKKQEVTTVKGLRAEQVVCNFLKMRGWKIVRHNWRPQLQGAGQVDILAENPAESQTAVYLFEVKFRRNSVEDNFPLSSKQLHRLYKAAYFWNQLYTKKLIRNLYLVLVEQKNKYSQADAANSQTVCCGVSGIKFFYTDYQLSFFSFRAILD</sequence>
<dbReference type="RefSeq" id="WP_315571440.1">
    <property type="nucleotide sequence ID" value="NZ_CP118868.1"/>
</dbReference>
<reference evidence="2 3" key="1">
    <citation type="submission" date="2023-02" db="EMBL/GenBank/DDBJ databases">
        <title>Novel Oscillospiraceae bacterial genomes.</title>
        <authorList>
            <person name="Srinivasan S."/>
            <person name="Austin M.N."/>
            <person name="Fiedler T.L."/>
            <person name="Strenk S.M."/>
            <person name="Agnew K.J."/>
            <person name="Nagana Gowda G.A."/>
            <person name="Raftery D."/>
            <person name="Beamer M.A."/>
            <person name="Achilles S.L."/>
            <person name="Wiesenfeld H.C."/>
            <person name="Fredricks D.N."/>
            <person name="Hillier S.L."/>
        </authorList>
    </citation>
    <scope>NUCLEOTIDE SEQUENCE [LARGE SCALE GENOMIC DNA]</scope>
    <source>
        <strain evidence="2 3">CHIC02 1186E3-8</strain>
    </source>
</reference>
<dbReference type="Pfam" id="PF02021">
    <property type="entry name" value="UPF0102"/>
    <property type="match status" value="1"/>
</dbReference>
<evidence type="ECO:0000313" key="2">
    <source>
        <dbReference type="EMBL" id="WEG35350.1"/>
    </source>
</evidence>
<gene>
    <name evidence="2" type="ORF">PYS61_05325</name>
</gene>
<organism evidence="2 3">
    <name type="scientific">Amygdalobacter indicium</name>
    <dbReference type="NCBI Taxonomy" id="3029272"/>
    <lineage>
        <taxon>Bacteria</taxon>
        <taxon>Bacillati</taxon>
        <taxon>Bacillota</taxon>
        <taxon>Clostridia</taxon>
        <taxon>Eubacteriales</taxon>
        <taxon>Oscillospiraceae</taxon>
        <taxon>Amygdalobacter</taxon>
    </lineage>
</organism>
<dbReference type="SUPFAM" id="SSF52980">
    <property type="entry name" value="Restriction endonuclease-like"/>
    <property type="match status" value="1"/>
</dbReference>
<name>A0ABY8C3U0_9FIRM</name>
<dbReference type="InterPro" id="IPR011856">
    <property type="entry name" value="tRNA_endonuc-like_dom_sf"/>
</dbReference>
<keyword evidence="3" id="KW-1185">Reference proteome</keyword>
<evidence type="ECO:0000313" key="3">
    <source>
        <dbReference type="Proteomes" id="UP001220478"/>
    </source>
</evidence>
<dbReference type="InterPro" id="IPR003509">
    <property type="entry name" value="UPF0102_YraN-like"/>
</dbReference>
<dbReference type="Gene3D" id="3.40.1350.10">
    <property type="match status" value="1"/>
</dbReference>
<evidence type="ECO:0000256" key="1">
    <source>
        <dbReference type="ARBA" id="ARBA00006738"/>
    </source>
</evidence>
<comment type="similarity">
    <text evidence="1">Belongs to the UPF0102 family.</text>
</comment>
<dbReference type="EMBL" id="CP118868">
    <property type="protein sequence ID" value="WEG35350.1"/>
    <property type="molecule type" value="Genomic_DNA"/>
</dbReference>
<proteinExistence type="inferred from homology"/>
<dbReference type="InterPro" id="IPR011335">
    <property type="entry name" value="Restrct_endonuc-II-like"/>
</dbReference>